<feature type="non-terminal residue" evidence="7">
    <location>
        <position position="1"/>
    </location>
</feature>
<reference evidence="7" key="1">
    <citation type="submission" date="2020-06" db="EMBL/GenBank/DDBJ databases">
        <title>Legume-microbial interactions unlock mineral nutrients during tropical forest succession.</title>
        <authorList>
            <person name="Epihov D.Z."/>
        </authorList>
    </citation>
    <scope>NUCLEOTIDE SEQUENCE [LARGE SCALE GENOMIC DNA]</scope>
    <source>
        <strain evidence="7">Pan2503</strain>
    </source>
</reference>
<evidence type="ECO:0000259" key="6">
    <source>
        <dbReference type="Pfam" id="PF00924"/>
    </source>
</evidence>
<dbReference type="SUPFAM" id="SSF50182">
    <property type="entry name" value="Sm-like ribonucleoproteins"/>
    <property type="match status" value="1"/>
</dbReference>
<keyword evidence="2 5" id="KW-0812">Transmembrane</keyword>
<comment type="subcellular location">
    <subcellularLocation>
        <location evidence="1">Membrane</location>
    </subcellularLocation>
</comment>
<dbReference type="Proteomes" id="UP000567293">
    <property type="component" value="Unassembled WGS sequence"/>
</dbReference>
<dbReference type="InterPro" id="IPR023408">
    <property type="entry name" value="MscS_beta-dom_sf"/>
</dbReference>
<evidence type="ECO:0000256" key="2">
    <source>
        <dbReference type="ARBA" id="ARBA00022692"/>
    </source>
</evidence>
<evidence type="ECO:0000256" key="1">
    <source>
        <dbReference type="ARBA" id="ARBA00004370"/>
    </source>
</evidence>
<keyword evidence="4 5" id="KW-0472">Membrane</keyword>
<evidence type="ECO:0000256" key="5">
    <source>
        <dbReference type="SAM" id="Phobius"/>
    </source>
</evidence>
<protein>
    <submittedName>
        <fullName evidence="7">Mechanosensitive ion channel</fullName>
    </submittedName>
</protein>
<evidence type="ECO:0000256" key="3">
    <source>
        <dbReference type="ARBA" id="ARBA00022989"/>
    </source>
</evidence>
<feature type="domain" description="Mechanosensitive ion channel MscS" evidence="6">
    <location>
        <begin position="62"/>
        <end position="102"/>
    </location>
</feature>
<keyword evidence="8" id="KW-1185">Reference proteome</keyword>
<evidence type="ECO:0000313" key="8">
    <source>
        <dbReference type="Proteomes" id="UP000567293"/>
    </source>
</evidence>
<dbReference type="AlphaFoldDB" id="A0A7V8NW95"/>
<dbReference type="GO" id="GO:0008381">
    <property type="term" value="F:mechanosensitive monoatomic ion channel activity"/>
    <property type="evidence" value="ECO:0007669"/>
    <property type="project" value="UniProtKB-ARBA"/>
</dbReference>
<feature type="transmembrane region" description="Helical" evidence="5">
    <location>
        <begin position="43"/>
        <end position="71"/>
    </location>
</feature>
<keyword evidence="3 5" id="KW-1133">Transmembrane helix</keyword>
<dbReference type="Gene3D" id="2.30.30.60">
    <property type="match status" value="1"/>
</dbReference>
<dbReference type="EMBL" id="JACDQQ010002566">
    <property type="protein sequence ID" value="MBA0088566.1"/>
    <property type="molecule type" value="Genomic_DNA"/>
</dbReference>
<evidence type="ECO:0000313" key="7">
    <source>
        <dbReference type="EMBL" id="MBA0088566.1"/>
    </source>
</evidence>
<proteinExistence type="predicted"/>
<feature type="transmembrane region" description="Helical" evidence="5">
    <location>
        <begin position="16"/>
        <end position="37"/>
    </location>
</feature>
<accession>A0A7V8NW95</accession>
<dbReference type="GO" id="GO:0016020">
    <property type="term" value="C:membrane"/>
    <property type="evidence" value="ECO:0007669"/>
    <property type="project" value="UniProtKB-SubCell"/>
</dbReference>
<dbReference type="InterPro" id="IPR006685">
    <property type="entry name" value="MscS_channel_2nd"/>
</dbReference>
<dbReference type="InterPro" id="IPR010920">
    <property type="entry name" value="LSM_dom_sf"/>
</dbReference>
<comment type="caution">
    <text evidence="7">The sequence shown here is derived from an EMBL/GenBank/DDBJ whole genome shotgun (WGS) entry which is preliminary data.</text>
</comment>
<gene>
    <name evidence="7" type="ORF">HRJ53_26565</name>
</gene>
<dbReference type="Pfam" id="PF00924">
    <property type="entry name" value="MS_channel_2nd"/>
    <property type="match status" value="1"/>
</dbReference>
<organism evidence="7 8">
    <name type="scientific">Candidatus Acidiferrum panamense</name>
    <dbReference type="NCBI Taxonomy" id="2741543"/>
    <lineage>
        <taxon>Bacteria</taxon>
        <taxon>Pseudomonadati</taxon>
        <taxon>Acidobacteriota</taxon>
        <taxon>Terriglobia</taxon>
        <taxon>Candidatus Acidiferrales</taxon>
        <taxon>Candidatus Acidiferrum</taxon>
    </lineage>
</organism>
<dbReference type="PANTHER" id="PTHR30566">
    <property type="entry name" value="YNAI-RELATED MECHANOSENSITIVE ION CHANNEL"/>
    <property type="match status" value="1"/>
</dbReference>
<dbReference type="PANTHER" id="PTHR30566:SF5">
    <property type="entry name" value="MECHANOSENSITIVE ION CHANNEL PROTEIN 1, MITOCHONDRIAL-RELATED"/>
    <property type="match status" value="1"/>
</dbReference>
<evidence type="ECO:0000256" key="4">
    <source>
        <dbReference type="ARBA" id="ARBA00023136"/>
    </source>
</evidence>
<name>A0A7V8NW95_9BACT</name>
<sequence>KVVGRLNMDRRQLQSLHTLAHVTVRIVATLLILLVIIGPPGQLGTFLGLAGAGLTVALKDFIVGFLGWFVLMGKNGIRLGDWVEINGVTGEVVEIGPFHTVLLETGNWTDSGHPTGRRVTFTNSFAIEGHYFNFSTTGQWLWDELQLVLSTGQDPYPIVNEIRKRVSEATKEGAKQAEEEWRRSTRSREMSSFSVEPAISVKPVVGGVEVAVRYITRANERYQLRSKLYQDAVELLGGKRIPASAD</sequence>